<evidence type="ECO:0000313" key="3">
    <source>
        <dbReference type="EMBL" id="AKB44700.1"/>
    </source>
</evidence>
<dbReference type="RefSeq" id="WP_232316091.1">
    <property type="nucleotide sequence ID" value="NZ_CP009520.1"/>
</dbReference>
<dbReference type="EC" id="3.2.1.-" evidence="3"/>
<feature type="domain" description="Glycosyl hydrolase family 13 catalytic" evidence="2">
    <location>
        <begin position="181"/>
        <end position="470"/>
    </location>
</feature>
<dbReference type="AlphaFoldDB" id="A0A0E3Q738"/>
<dbReference type="SUPFAM" id="SSF81296">
    <property type="entry name" value="E set domains"/>
    <property type="match status" value="2"/>
</dbReference>
<dbReference type="SMART" id="SM00642">
    <property type="entry name" value="Aamy"/>
    <property type="match status" value="1"/>
</dbReference>
<accession>A0A0E3Q738</accession>
<dbReference type="HOGENOM" id="CLU_564553_0_0_2"/>
<dbReference type="InterPro" id="IPR004193">
    <property type="entry name" value="Glyco_hydro_13_N"/>
</dbReference>
<reference evidence="3 4" key="1">
    <citation type="submission" date="2014-07" db="EMBL/GenBank/DDBJ databases">
        <title>Methanogenic archaea and the global carbon cycle.</title>
        <authorList>
            <person name="Henriksen J.R."/>
            <person name="Luke J."/>
            <person name="Reinhart S."/>
            <person name="Benedict M.N."/>
            <person name="Youngblut N.D."/>
            <person name="Metcalf M.E."/>
            <person name="Whitaker R.J."/>
            <person name="Metcalf W.W."/>
        </authorList>
    </citation>
    <scope>NUCLEOTIDE SEQUENCE [LARGE SCALE GENOMIC DNA]</scope>
    <source>
        <strain evidence="3 4">Z-761</strain>
    </source>
</reference>
<dbReference type="STRING" id="1434123.MSVAZ_2431"/>
<keyword evidence="3" id="KW-0326">Glycosidase</keyword>
<dbReference type="KEGG" id="mvc:MSVAZ_2431"/>
<organism evidence="3 4">
    <name type="scientific">Methanosarcina vacuolata Z-761</name>
    <dbReference type="NCBI Taxonomy" id="1434123"/>
    <lineage>
        <taxon>Archaea</taxon>
        <taxon>Methanobacteriati</taxon>
        <taxon>Methanobacteriota</taxon>
        <taxon>Stenosarchaea group</taxon>
        <taxon>Methanomicrobia</taxon>
        <taxon>Methanosarcinales</taxon>
        <taxon>Methanosarcinaceae</taxon>
        <taxon>Methanosarcina</taxon>
    </lineage>
</organism>
<keyword evidence="3" id="KW-0378">Hydrolase</keyword>
<dbReference type="SUPFAM" id="SSF51445">
    <property type="entry name" value="(Trans)glycosidases"/>
    <property type="match status" value="1"/>
</dbReference>
<dbReference type="PATRIC" id="fig|1434123.4.peg.2970"/>
<dbReference type="Proteomes" id="UP000033096">
    <property type="component" value="Chromosome"/>
</dbReference>
<dbReference type="Gene3D" id="3.20.20.80">
    <property type="entry name" value="Glycosidases"/>
    <property type="match status" value="1"/>
</dbReference>
<comment type="similarity">
    <text evidence="1">Belongs to the glycosyl hydrolase 13 family.</text>
</comment>
<dbReference type="GO" id="GO:0004553">
    <property type="term" value="F:hydrolase activity, hydrolyzing O-glycosyl compounds"/>
    <property type="evidence" value="ECO:0007669"/>
    <property type="project" value="InterPro"/>
</dbReference>
<gene>
    <name evidence="3" type="ORF">MSVAZ_2431</name>
</gene>
<proteinExistence type="inferred from homology"/>
<sequence>MLGELDTDHEQTFKKYHYVIERGYPHPLGATPDEDGVNFSIYSEHADYVELLLFHRCDDLKPALILYTNRVGKFTHSKNIANSVMVSEDIENIKNSVKVSEDIENIASSVKVSEDIENIASSVKVSEDIESIENPVKVSGDIENIENSVKVSEDLETTEATSIEITEATSIALNKTFHFWHVYVRGLKPGIHYAYRIGGPLDPSRGYDFDDATSLDGRKQYWGYDPICFFAPHSGYCVNPEYGAHMEEFRDMVRALHKAGIEVILDVVFNHTAEGDNLGPVFSFKGIDNSIYYLLEPDKQYYSNYSGCGNTVSCNHPIPQKLIVDCLKYWAEEMHVDGFRFDEGSILSLDTDGKVMKYPPVIWQIKLDDALGYIKVIAEAWDAAALNQVGYFPGPRWAEWNGYYRDEIRRFVRGDPGLVRRVASRIAGSPDLYQSESRLPINSVNFVTCHDGTTDLHLTTLFLITTNTMRLTGKITGMELTII</sequence>
<dbReference type="InterPro" id="IPR014756">
    <property type="entry name" value="Ig_E-set"/>
</dbReference>
<dbReference type="GO" id="GO:0005975">
    <property type="term" value="P:carbohydrate metabolic process"/>
    <property type="evidence" value="ECO:0007669"/>
    <property type="project" value="InterPro"/>
</dbReference>
<dbReference type="PANTHER" id="PTHR43002">
    <property type="entry name" value="GLYCOGEN DEBRANCHING ENZYME"/>
    <property type="match status" value="1"/>
</dbReference>
<dbReference type="Pfam" id="PF02922">
    <property type="entry name" value="CBM_48"/>
    <property type="match status" value="1"/>
</dbReference>
<dbReference type="EMBL" id="CP009520">
    <property type="protein sequence ID" value="AKB44700.1"/>
    <property type="molecule type" value="Genomic_DNA"/>
</dbReference>
<dbReference type="GeneID" id="24810917"/>
<protein>
    <submittedName>
        <fullName evidence="3">Glycogen debranching enzyme</fullName>
        <ecNumber evidence="3">3.2.1.-</ecNumber>
    </submittedName>
</protein>
<evidence type="ECO:0000313" key="4">
    <source>
        <dbReference type="Proteomes" id="UP000033096"/>
    </source>
</evidence>
<dbReference type="InterPro" id="IPR017853">
    <property type="entry name" value="GH"/>
</dbReference>
<dbReference type="Pfam" id="PF00128">
    <property type="entry name" value="Alpha-amylase"/>
    <property type="match status" value="1"/>
</dbReference>
<keyword evidence="4" id="KW-1185">Reference proteome</keyword>
<evidence type="ECO:0000256" key="1">
    <source>
        <dbReference type="ARBA" id="ARBA00008061"/>
    </source>
</evidence>
<dbReference type="InterPro" id="IPR013783">
    <property type="entry name" value="Ig-like_fold"/>
</dbReference>
<dbReference type="InterPro" id="IPR006047">
    <property type="entry name" value="GH13_cat_dom"/>
</dbReference>
<dbReference type="Gene3D" id="2.60.40.10">
    <property type="entry name" value="Immunoglobulins"/>
    <property type="match status" value="1"/>
</dbReference>
<name>A0A0E3Q738_9EURY</name>
<evidence type="ECO:0000259" key="2">
    <source>
        <dbReference type="SMART" id="SM00642"/>
    </source>
</evidence>